<dbReference type="EMBL" id="GEBQ01012701">
    <property type="protein sequence ID" value="JAT27276.1"/>
    <property type="molecule type" value="Transcribed_RNA"/>
</dbReference>
<accession>A0A1B6LUD4</accession>
<evidence type="ECO:0000313" key="1">
    <source>
        <dbReference type="EMBL" id="JAT27276.1"/>
    </source>
</evidence>
<proteinExistence type="predicted"/>
<reference evidence="1" key="1">
    <citation type="submission" date="2015-11" db="EMBL/GenBank/DDBJ databases">
        <title>De novo transcriptome assembly of four potential Pierce s Disease insect vectors from Arizona vineyards.</title>
        <authorList>
            <person name="Tassone E.E."/>
        </authorList>
    </citation>
    <scope>NUCLEOTIDE SEQUENCE</scope>
</reference>
<dbReference type="AlphaFoldDB" id="A0A1B6LUD4"/>
<gene>
    <name evidence="1" type="ORF">g.3825</name>
</gene>
<organism evidence="1">
    <name type="scientific">Graphocephala atropunctata</name>
    <dbReference type="NCBI Taxonomy" id="36148"/>
    <lineage>
        <taxon>Eukaryota</taxon>
        <taxon>Metazoa</taxon>
        <taxon>Ecdysozoa</taxon>
        <taxon>Arthropoda</taxon>
        <taxon>Hexapoda</taxon>
        <taxon>Insecta</taxon>
        <taxon>Pterygota</taxon>
        <taxon>Neoptera</taxon>
        <taxon>Paraneoptera</taxon>
        <taxon>Hemiptera</taxon>
        <taxon>Auchenorrhyncha</taxon>
        <taxon>Membracoidea</taxon>
        <taxon>Cicadellidae</taxon>
        <taxon>Cicadellinae</taxon>
        <taxon>Cicadellini</taxon>
        <taxon>Graphocephala</taxon>
    </lineage>
</organism>
<name>A0A1B6LUD4_9HEMI</name>
<sequence>RQSYSDTSYSYDKCKKFDGNFSMKQEENHPNIDEPKSLFNNGNAFYISSESEYSKLSSSSRGQLIISSTKEHDNEISFANNYAASKFTQKGAGKPTYRFKDETSLITCTRTEGSELEGYSSHYGFQPFTVTDSTGEMVFECQPLSEFESETENDEISLAETCIGFQLAGNLFYGERDVEVIDDYSKPMFSLNLCSGRHTSENLIGEQCKELSKDKVLHSDLCEKEIDGIELQCENPCANDNVAESSYISGISVDDDISEVCDTTEDNSVSYTDSLLSGEEDEISKTYKCISTMETFQQSPATRKFKPSLSPVPEMDN</sequence>
<protein>
    <submittedName>
        <fullName evidence="1">Uncharacterized protein</fullName>
    </submittedName>
</protein>
<feature type="non-terminal residue" evidence="1">
    <location>
        <position position="1"/>
    </location>
</feature>